<dbReference type="Gene3D" id="2.30.110.10">
    <property type="entry name" value="Electron Transport, Fmn-binding Protein, Chain A"/>
    <property type="match status" value="1"/>
</dbReference>
<accession>A0A6J6P3J4</accession>
<sequence length="260" mass="27848">MTQNLLFCGHIGDITAVSFAMSENSGPASQPNASPPNVTPPNVTPPDSAASTVRREAHLATYSRDSIYQVLDAGYLAHVGIIAADGRPTVIPTLFGREGEVLYLHGSVASRLVRTLAGGADCSVEVTLVDGLVLARSAFLHSMNYRSVVIFGRARRVEDSEQLHALKVISDHLLPGRWEESRQPSETELRQTCVLALSMEEASAKIRTGGPTEEEPEDIALPIWAGELPFETTWGSPIPAADLADGVVESAAVQAGLRRR</sequence>
<dbReference type="PANTHER" id="PTHR34071:SF2">
    <property type="entry name" value="FLAVIN-NUCLEOTIDE-BINDING PROTEIN"/>
    <property type="match status" value="1"/>
</dbReference>
<feature type="compositionally biased region" description="Pro residues" evidence="1">
    <location>
        <begin position="33"/>
        <end position="44"/>
    </location>
</feature>
<gene>
    <name evidence="2" type="ORF">UFOPK2582_00575</name>
    <name evidence="3" type="ORF">UFOPK3046_02172</name>
</gene>
<dbReference type="PANTHER" id="PTHR34071">
    <property type="entry name" value="5-NITROIMIDAZOLE ANTIBIOTICS RESISTANCE PROTEIN, NIMA-FAMILY-RELATED PROTEIN-RELATED"/>
    <property type="match status" value="1"/>
</dbReference>
<proteinExistence type="predicted"/>
<dbReference type="EMBL" id="CAEZXS010000050">
    <property type="protein sequence ID" value="CAB4693890.1"/>
    <property type="molecule type" value="Genomic_DNA"/>
</dbReference>
<reference evidence="2" key="1">
    <citation type="submission" date="2020-05" db="EMBL/GenBank/DDBJ databases">
        <authorList>
            <person name="Chiriac C."/>
            <person name="Salcher M."/>
            <person name="Ghai R."/>
            <person name="Kavagutti S V."/>
        </authorList>
    </citation>
    <scope>NUCLEOTIDE SEQUENCE</scope>
</reference>
<dbReference type="Pfam" id="PF12900">
    <property type="entry name" value="Pyridox_ox_2"/>
    <property type="match status" value="1"/>
</dbReference>
<feature type="region of interest" description="Disordered" evidence="1">
    <location>
        <begin position="22"/>
        <end position="51"/>
    </location>
</feature>
<name>A0A6J6P3J4_9ZZZZ</name>
<organism evidence="2">
    <name type="scientific">freshwater metagenome</name>
    <dbReference type="NCBI Taxonomy" id="449393"/>
    <lineage>
        <taxon>unclassified sequences</taxon>
        <taxon>metagenomes</taxon>
        <taxon>ecological metagenomes</taxon>
    </lineage>
</organism>
<evidence type="ECO:0000313" key="2">
    <source>
        <dbReference type="EMBL" id="CAB4693890.1"/>
    </source>
</evidence>
<protein>
    <submittedName>
        <fullName evidence="2">Unannotated protein</fullName>
    </submittedName>
</protein>
<dbReference type="InterPro" id="IPR012349">
    <property type="entry name" value="Split_barrel_FMN-bd"/>
</dbReference>
<evidence type="ECO:0000313" key="3">
    <source>
        <dbReference type="EMBL" id="CAB4828203.1"/>
    </source>
</evidence>
<dbReference type="EMBL" id="CAFAAQ010000317">
    <property type="protein sequence ID" value="CAB4828203.1"/>
    <property type="molecule type" value="Genomic_DNA"/>
</dbReference>
<dbReference type="InterPro" id="IPR024747">
    <property type="entry name" value="Pyridox_Oxase-rel"/>
</dbReference>
<evidence type="ECO:0000256" key="1">
    <source>
        <dbReference type="SAM" id="MobiDB-lite"/>
    </source>
</evidence>
<dbReference type="AlphaFoldDB" id="A0A6J6P3J4"/>
<feature type="compositionally biased region" description="Polar residues" evidence="1">
    <location>
        <begin position="22"/>
        <end position="32"/>
    </location>
</feature>
<dbReference type="SUPFAM" id="SSF50475">
    <property type="entry name" value="FMN-binding split barrel"/>
    <property type="match status" value="1"/>
</dbReference>